<proteinExistence type="predicted"/>
<feature type="region of interest" description="Disordered" evidence="1">
    <location>
        <begin position="140"/>
        <end position="265"/>
    </location>
</feature>
<reference evidence="3 4" key="3">
    <citation type="journal article" date="2017" name="G3 (Bethesda)">
        <title>Comparative analysis highlights variable genome content of wheat rusts and divergence of the mating loci.</title>
        <authorList>
            <person name="Cuomo C.A."/>
            <person name="Bakkeren G."/>
            <person name="Khalil H.B."/>
            <person name="Panwar V."/>
            <person name="Joly D."/>
            <person name="Linning R."/>
            <person name="Sakthikumar S."/>
            <person name="Song X."/>
            <person name="Adiconis X."/>
            <person name="Fan L."/>
            <person name="Goldberg J.M."/>
            <person name="Levin J.Z."/>
            <person name="Young S."/>
            <person name="Zeng Q."/>
            <person name="Anikster Y."/>
            <person name="Bruce M."/>
            <person name="Wang M."/>
            <person name="Yin C."/>
            <person name="McCallum B."/>
            <person name="Szabo L.J."/>
            <person name="Hulbert S."/>
            <person name="Chen X."/>
            <person name="Fellers J.P."/>
        </authorList>
    </citation>
    <scope>NUCLEOTIDE SEQUENCE</scope>
    <source>
        <strain evidence="3">isolate 1-1 / race 1 (BBBD)</strain>
        <strain evidence="4">Isolate 1-1 / race 1 (BBBD)</strain>
    </source>
</reference>
<feature type="region of interest" description="Disordered" evidence="1">
    <location>
        <begin position="1"/>
        <end position="110"/>
    </location>
</feature>
<dbReference type="VEuPathDB" id="FungiDB:PTTG_08219"/>
<name>A0A0C4F525_PUCT1</name>
<dbReference type="Proteomes" id="UP000005240">
    <property type="component" value="Unassembled WGS sequence"/>
</dbReference>
<dbReference type="AlphaFoldDB" id="A0A0C4F525"/>
<keyword evidence="4" id="KW-1185">Reference proteome</keyword>
<feature type="compositionally biased region" description="Basic and acidic residues" evidence="1">
    <location>
        <begin position="168"/>
        <end position="177"/>
    </location>
</feature>
<evidence type="ECO:0000313" key="2">
    <source>
        <dbReference type="EMBL" id="OAV86884.1"/>
    </source>
</evidence>
<reference evidence="3" key="4">
    <citation type="submission" date="2025-05" db="UniProtKB">
        <authorList>
            <consortium name="EnsemblFungi"/>
        </authorList>
    </citation>
    <scope>IDENTIFICATION</scope>
    <source>
        <strain evidence="3">isolate 1-1 / race 1 (BBBD)</strain>
    </source>
</reference>
<protein>
    <submittedName>
        <fullName evidence="2 3">Uncharacterized protein</fullName>
    </submittedName>
</protein>
<sequence>MRRAASHVPPHSPAQPAQTTQPIIIDEVDNSRPSAASRAPRPKQPRRTTSQTIARTPRVHPAGQPNQPPSLSPSHIIAGSGAQPGAAIQSPGPVITPSRIIDSRSGTGTAATRAQIQVPSMTGTQTPAPVITPSRIIHSGSSTGAPTRLSRAPIVTPIHHPPPDPMSEDERRDDDPPHGSSSEDDTSLVYGSMDGFIRPPPPRGLPSNMIPSEDRELRPAALQTGSPPIQPAPQTAAAVQLPPPTPTPPPRHPAPQAPALPQQPLRVGHDPLVESLLASAQLPNSNIQLARQLFNVFVTQAPERSHWDLTVVMWLTQRRAAGSAVGAVGATGAAQPHVYGQVIRVSLLLTFVFR</sequence>
<reference evidence="2" key="2">
    <citation type="submission" date="2016-05" db="EMBL/GenBank/DDBJ databases">
        <title>Comparative analysis highlights variable genome content of wheat rusts and divergence of the mating loci.</title>
        <authorList>
            <person name="Cuomo C.A."/>
            <person name="Bakkeren G."/>
            <person name="Szabo L."/>
            <person name="Khalil H."/>
            <person name="Joly D."/>
            <person name="Goldberg J."/>
            <person name="Young S."/>
            <person name="Zeng Q."/>
            <person name="Fellers J."/>
        </authorList>
    </citation>
    <scope>NUCLEOTIDE SEQUENCE [LARGE SCALE GENOMIC DNA]</scope>
    <source>
        <strain evidence="2">1-1 BBBD Race 1</strain>
    </source>
</reference>
<reference evidence="2" key="1">
    <citation type="submission" date="2009-11" db="EMBL/GenBank/DDBJ databases">
        <authorList>
            <consortium name="The Broad Institute Genome Sequencing Platform"/>
            <person name="Ward D."/>
            <person name="Feldgarden M."/>
            <person name="Earl A."/>
            <person name="Young S.K."/>
            <person name="Zeng Q."/>
            <person name="Koehrsen M."/>
            <person name="Alvarado L."/>
            <person name="Berlin A."/>
            <person name="Bochicchio J."/>
            <person name="Borenstein D."/>
            <person name="Chapman S.B."/>
            <person name="Chen Z."/>
            <person name="Engels R."/>
            <person name="Freedman E."/>
            <person name="Gellesch M."/>
            <person name="Goldberg J."/>
            <person name="Griggs A."/>
            <person name="Gujja S."/>
            <person name="Heilman E."/>
            <person name="Heiman D."/>
            <person name="Hepburn T."/>
            <person name="Howarth C."/>
            <person name="Jen D."/>
            <person name="Larson L."/>
            <person name="Lewis B."/>
            <person name="Mehta T."/>
            <person name="Park D."/>
            <person name="Pearson M."/>
            <person name="Roberts A."/>
            <person name="Saif S."/>
            <person name="Shea T."/>
            <person name="Shenoy N."/>
            <person name="Sisk P."/>
            <person name="Stolte C."/>
            <person name="Sykes S."/>
            <person name="Thomson T."/>
            <person name="Walk T."/>
            <person name="White J."/>
            <person name="Yandava C."/>
            <person name="Izard J."/>
            <person name="Baranova O.V."/>
            <person name="Blanton J.M."/>
            <person name="Tanner A.C."/>
            <person name="Dewhirst F.E."/>
            <person name="Haas B."/>
            <person name="Nusbaum C."/>
            <person name="Birren B."/>
        </authorList>
    </citation>
    <scope>NUCLEOTIDE SEQUENCE [LARGE SCALE GENOMIC DNA]</scope>
    <source>
        <strain evidence="2">1-1 BBBD Race 1</strain>
    </source>
</reference>
<feature type="compositionally biased region" description="Pro residues" evidence="1">
    <location>
        <begin position="241"/>
        <end position="258"/>
    </location>
</feature>
<dbReference type="EMBL" id="ADAS02000745">
    <property type="protein sequence ID" value="OAV86884.1"/>
    <property type="molecule type" value="Genomic_DNA"/>
</dbReference>
<accession>A0A0C4F525</accession>
<evidence type="ECO:0000313" key="3">
    <source>
        <dbReference type="EnsemblFungi" id="PTTG_08219-t43_1-p1"/>
    </source>
</evidence>
<evidence type="ECO:0000256" key="1">
    <source>
        <dbReference type="SAM" id="MobiDB-lite"/>
    </source>
</evidence>
<organism evidence="2">
    <name type="scientific">Puccinia triticina (isolate 1-1 / race 1 (BBBD))</name>
    <name type="common">Brown leaf rust fungus</name>
    <dbReference type="NCBI Taxonomy" id="630390"/>
    <lineage>
        <taxon>Eukaryota</taxon>
        <taxon>Fungi</taxon>
        <taxon>Dikarya</taxon>
        <taxon>Basidiomycota</taxon>
        <taxon>Pucciniomycotina</taxon>
        <taxon>Pucciniomycetes</taxon>
        <taxon>Pucciniales</taxon>
        <taxon>Pucciniaceae</taxon>
        <taxon>Puccinia</taxon>
    </lineage>
</organism>
<dbReference type="EnsemblFungi" id="PTTG_08219-t43_1">
    <property type="protein sequence ID" value="PTTG_08219-t43_1-p1"/>
    <property type="gene ID" value="PTTG_08219"/>
</dbReference>
<evidence type="ECO:0000313" key="4">
    <source>
        <dbReference type="Proteomes" id="UP000005240"/>
    </source>
</evidence>
<gene>
    <name evidence="2" type="ORF">PTTG_08219</name>
</gene>